<protein>
    <submittedName>
        <fullName evidence="1">Uncharacterized protein</fullName>
    </submittedName>
</protein>
<reference evidence="1 2" key="1">
    <citation type="submission" date="2022-10" db="EMBL/GenBank/DDBJ databases">
        <title>Draft genome sequence of Streptomyces sp. YSPA8.</title>
        <authorList>
            <person name="Moriuchi R."/>
            <person name="Dohra H."/>
            <person name="Yamamura H."/>
            <person name="Kodani S."/>
        </authorList>
    </citation>
    <scope>NUCLEOTIDE SEQUENCE [LARGE SCALE GENOMIC DNA]</scope>
    <source>
        <strain evidence="1 2">YSPA8</strain>
    </source>
</reference>
<evidence type="ECO:0000313" key="2">
    <source>
        <dbReference type="Proteomes" id="UP001291653"/>
    </source>
</evidence>
<dbReference type="Proteomes" id="UP001291653">
    <property type="component" value="Unassembled WGS sequence"/>
</dbReference>
<comment type="caution">
    <text evidence="1">The sequence shown here is derived from an EMBL/GenBank/DDBJ whole genome shotgun (WGS) entry which is preliminary data.</text>
</comment>
<organism evidence="1 2">
    <name type="scientific">Streptomyces yaizuensis</name>
    <dbReference type="NCBI Taxonomy" id="2989713"/>
    <lineage>
        <taxon>Bacteria</taxon>
        <taxon>Bacillati</taxon>
        <taxon>Actinomycetota</taxon>
        <taxon>Actinomycetes</taxon>
        <taxon>Kitasatosporales</taxon>
        <taxon>Streptomycetaceae</taxon>
        <taxon>Streptomyces</taxon>
    </lineage>
</organism>
<keyword evidence="2" id="KW-1185">Reference proteome</keyword>
<dbReference type="EMBL" id="BSBI01000018">
    <property type="protein sequence ID" value="GLF99108.1"/>
    <property type="molecule type" value="Genomic_DNA"/>
</dbReference>
<accession>A0ABQ5P942</accession>
<dbReference type="RefSeq" id="WP_323451065.1">
    <property type="nucleotide sequence ID" value="NZ_BSBI01000018.1"/>
</dbReference>
<sequence length="360" mass="37719">MAPDRASALKSTRVDAHRTWVAGLRTARLGNGLITLRPALWERDERVGPGWKQLPTVPVEANSMRFNDVDAVSPDAALVVGDNLTGGGIVTQRWDGTRWRTEPAPSAPDAIGGGLLAVDARTPGDAWAVGWQQVPMAPDTSRHVGVIQRWNGTEWKPAHLPDVGEGPAGEVTLWDVVATGRDTAWAVGNLVDGAGAGAGAEPLVLRFDGTRWHKEQLPSFAGIRAGLESVTAGPDGTVWAVGRKALGGGVRSGLVLRYDGRSWTEVPVPDDVQRIHSVAFAGGAPVVVATVADAFAGQAPRVLRYRHGSWGSLELPGAVDGAPLSAWHVSAHSDGLDVAGSLPSADGQELGPAVVLSLRR</sequence>
<gene>
    <name evidence="1" type="ORF">SYYSPA8_32445</name>
</gene>
<name>A0ABQ5P942_9ACTN</name>
<evidence type="ECO:0000313" key="1">
    <source>
        <dbReference type="EMBL" id="GLF99108.1"/>
    </source>
</evidence>
<proteinExistence type="predicted"/>